<sequence>MNHIKQWLLCAAALLAIAGFIGVGNVFAETVIYGPEVFTRMAGSPSKTKHEFIAPDTSGSFELIVRNGEGDWGRISSAVITLNGTQVLGPNAFNQGAGTIVVPVQLQPTNDLSVELRSAPGNSIQVSIVSSEDLKKMGEINGIGIKADGSPVANAQVTVQFPATGESFQTTTSDAGVFKFTNVPKAGNFITTIDSIDGYTGSSSSFVTDESHVANVTVIVSVPGSGNIFGTVYLSNGMPAPNAVVSVNFMETDYVATVVTSTNGTYQISGVPPDGSLVLTAFDPVSAAHGSLISYLTPSHSQRTFNLFISAPQNINPYFINGDFANGTLDGWTTEGDVQIIPKSSAFPSGVSAMTANPYQTSLVSAFATAGEECAPAPFSALVTTAGDDNAVGQLSQTFKVGPGQDTLTGRIRFVSDEWPQWYGTQFNDSYVVTLITPGGTKVLAKGNLNSSVWGEGIYGFNGAVEEISVSADVSAFVGKTVTLSIKVSDVGDKIIDSGVVVSDFKIVDKNARNYHSSGSWTSDTKVSGQFGQVVWITVNNVNWLGTGISISSNKGQYKESHLLPYLPVTFQFSTFSAEPISWQFDVSAKADAFVVTYTIESTWIPGMPPNPCP</sequence>
<evidence type="ECO:0000313" key="2">
    <source>
        <dbReference type="Proteomes" id="UP001060414"/>
    </source>
</evidence>
<dbReference type="Proteomes" id="UP001060414">
    <property type="component" value="Chromosome"/>
</dbReference>
<dbReference type="SUPFAM" id="SSF49478">
    <property type="entry name" value="Cna protein B-type domain"/>
    <property type="match status" value="1"/>
</dbReference>
<dbReference type="Pfam" id="PF13620">
    <property type="entry name" value="CarboxypepD_reg"/>
    <property type="match status" value="1"/>
</dbReference>
<evidence type="ECO:0000313" key="1">
    <source>
        <dbReference type="EMBL" id="UWZ79632.1"/>
    </source>
</evidence>
<dbReference type="InterPro" id="IPR013784">
    <property type="entry name" value="Carb-bd-like_fold"/>
</dbReference>
<dbReference type="RefSeq" id="WP_260747984.1">
    <property type="nucleotide sequence ID" value="NZ_CP092109.1"/>
</dbReference>
<reference evidence="1" key="1">
    <citation type="journal article" date="2022" name="Environ. Microbiol.">
        <title>Geoalkalibacter halelectricus SAP #1 sp. nov. possessing extracellular electron transfer and mineral#reducing capabilities from a haloalkaline environment.</title>
        <authorList>
            <person name="Yadav S."/>
            <person name="Singh R."/>
            <person name="Sundharam S.S."/>
            <person name="Chaudhary S."/>
            <person name="Krishnamurthi S."/>
            <person name="Patil S.A."/>
        </authorList>
    </citation>
    <scope>NUCLEOTIDE SEQUENCE</scope>
    <source>
        <strain evidence="1">SAP-1</strain>
    </source>
</reference>
<gene>
    <name evidence="1" type="ORF">L9S41_18415</name>
</gene>
<proteinExistence type="predicted"/>
<accession>A0ABY5ZKD5</accession>
<keyword evidence="2" id="KW-1185">Reference proteome</keyword>
<dbReference type="EMBL" id="CP092109">
    <property type="protein sequence ID" value="UWZ79632.1"/>
    <property type="molecule type" value="Genomic_DNA"/>
</dbReference>
<organism evidence="1 2">
    <name type="scientific">Geoalkalibacter halelectricus</name>
    <dbReference type="NCBI Taxonomy" id="2847045"/>
    <lineage>
        <taxon>Bacteria</taxon>
        <taxon>Pseudomonadati</taxon>
        <taxon>Thermodesulfobacteriota</taxon>
        <taxon>Desulfuromonadia</taxon>
        <taxon>Desulfuromonadales</taxon>
        <taxon>Geoalkalibacteraceae</taxon>
        <taxon>Geoalkalibacter</taxon>
    </lineage>
</organism>
<protein>
    <submittedName>
        <fullName evidence="1">Carboxypeptidase-like regulatory domain-containing protein</fullName>
    </submittedName>
</protein>
<dbReference type="SUPFAM" id="SSF49452">
    <property type="entry name" value="Starch-binding domain-like"/>
    <property type="match status" value="1"/>
</dbReference>
<name>A0ABY5ZKD5_9BACT</name>